<proteinExistence type="predicted"/>
<accession>A0AA39FKW8</accession>
<reference evidence="1" key="2">
    <citation type="submission" date="2023-03" db="EMBL/GenBank/DDBJ databases">
        <authorList>
            <person name="Inwood S.N."/>
            <person name="Skelly J.G."/>
            <person name="Guhlin J."/>
            <person name="Harrop T.W.R."/>
            <person name="Goldson S.G."/>
            <person name="Dearden P.K."/>
        </authorList>
    </citation>
    <scope>NUCLEOTIDE SEQUENCE</scope>
    <source>
        <strain evidence="1">Lincoln</strain>
        <tissue evidence="1">Whole body</tissue>
    </source>
</reference>
<sequence length="118" mass="13669">MDDLLVPLVSEEVKLLKSFPPQKLHLSDIIYKHFVDQPPANISNFVNDVVNYQKNVQRIVHLRECETIENLGDVCSKCIYTHDGLCLMIGKFKQMSQSVSDLMMTIFHLRRECEDSEN</sequence>
<name>A0AA39FKW8_MICHY</name>
<comment type="caution">
    <text evidence="1">The sequence shown here is derived from an EMBL/GenBank/DDBJ whole genome shotgun (WGS) entry which is preliminary data.</text>
</comment>
<gene>
    <name evidence="1" type="ORF">PV327_011207</name>
</gene>
<dbReference type="AlphaFoldDB" id="A0AA39FKW8"/>
<reference evidence="1" key="1">
    <citation type="journal article" date="2023" name="bioRxiv">
        <title>Scaffold-level genome assemblies of two parasitoid biocontrol wasps reveal the parthenogenesis mechanism and an associated novel virus.</title>
        <authorList>
            <person name="Inwood S."/>
            <person name="Skelly J."/>
            <person name="Guhlin J."/>
            <person name="Harrop T."/>
            <person name="Goldson S."/>
            <person name="Dearden P."/>
        </authorList>
    </citation>
    <scope>NUCLEOTIDE SEQUENCE</scope>
    <source>
        <strain evidence="1">Lincoln</strain>
        <tissue evidence="1">Whole body</tissue>
    </source>
</reference>
<organism evidence="1 2">
    <name type="scientific">Microctonus hyperodae</name>
    <name type="common">Parasitoid wasp</name>
    <dbReference type="NCBI Taxonomy" id="165561"/>
    <lineage>
        <taxon>Eukaryota</taxon>
        <taxon>Metazoa</taxon>
        <taxon>Ecdysozoa</taxon>
        <taxon>Arthropoda</taxon>
        <taxon>Hexapoda</taxon>
        <taxon>Insecta</taxon>
        <taxon>Pterygota</taxon>
        <taxon>Neoptera</taxon>
        <taxon>Endopterygota</taxon>
        <taxon>Hymenoptera</taxon>
        <taxon>Apocrita</taxon>
        <taxon>Ichneumonoidea</taxon>
        <taxon>Braconidae</taxon>
        <taxon>Euphorinae</taxon>
        <taxon>Microctonus</taxon>
    </lineage>
</organism>
<feature type="non-terminal residue" evidence="1">
    <location>
        <position position="118"/>
    </location>
</feature>
<dbReference type="Proteomes" id="UP001168972">
    <property type="component" value="Unassembled WGS sequence"/>
</dbReference>
<evidence type="ECO:0000313" key="1">
    <source>
        <dbReference type="EMBL" id="KAK0171495.1"/>
    </source>
</evidence>
<keyword evidence="2" id="KW-1185">Reference proteome</keyword>
<dbReference type="EMBL" id="JAQQBR010000189">
    <property type="protein sequence ID" value="KAK0171495.1"/>
    <property type="molecule type" value="Genomic_DNA"/>
</dbReference>
<protein>
    <submittedName>
        <fullName evidence="1">Uncharacterized protein</fullName>
    </submittedName>
</protein>
<evidence type="ECO:0000313" key="2">
    <source>
        <dbReference type="Proteomes" id="UP001168972"/>
    </source>
</evidence>